<reference evidence="17 18" key="1">
    <citation type="journal article" date="2024" name="Nat. Commun.">
        <title>Phylogenomics reveals the evolutionary origins of lichenization in chlorophyte algae.</title>
        <authorList>
            <person name="Puginier C."/>
            <person name="Libourel C."/>
            <person name="Otte J."/>
            <person name="Skaloud P."/>
            <person name="Haon M."/>
            <person name="Grisel S."/>
            <person name="Petersen M."/>
            <person name="Berrin J.G."/>
            <person name="Delaux P.M."/>
            <person name="Dal Grande F."/>
            <person name="Keller J."/>
        </authorList>
    </citation>
    <scope>NUCLEOTIDE SEQUENCE [LARGE SCALE GENOMIC DNA]</scope>
    <source>
        <strain evidence="17 18">SAG 245.80</strain>
    </source>
</reference>
<dbReference type="GO" id="GO:0005525">
    <property type="term" value="F:GTP binding"/>
    <property type="evidence" value="ECO:0007669"/>
    <property type="project" value="UniProtKB-KW"/>
</dbReference>
<keyword evidence="18" id="KW-1185">Reference proteome</keyword>
<comment type="subcellular location">
    <subcellularLocation>
        <location evidence="1">Membrane</location>
        <topology evidence="1">Multi-pass membrane protein</topology>
    </subcellularLocation>
</comment>
<dbReference type="Proteomes" id="UP001445335">
    <property type="component" value="Unassembled WGS sequence"/>
</dbReference>
<feature type="binding site" evidence="13">
    <location>
        <begin position="962"/>
        <end position="965"/>
    </location>
    <ligand>
        <name>GMP</name>
        <dbReference type="ChEBI" id="CHEBI:58115"/>
    </ligand>
</feature>
<dbReference type="InterPro" id="IPR036025">
    <property type="entry name" value="RtcB-like_sf"/>
</dbReference>
<feature type="binding site" evidence="13">
    <location>
        <begin position="938"/>
        <end position="941"/>
    </location>
    <ligand>
        <name>GMP</name>
        <dbReference type="ChEBI" id="CHEBI:58115"/>
    </ligand>
</feature>
<keyword evidence="7 16" id="KW-1133">Transmembrane helix</keyword>
<keyword evidence="8 13" id="KW-0342">GTP-binding</keyword>
<feature type="binding site" evidence="14">
    <location>
        <position position="896"/>
    </location>
    <ligand>
        <name>Mn(2+)</name>
        <dbReference type="ChEBI" id="CHEBI:29035"/>
        <label>2</label>
    </ligand>
</feature>
<evidence type="ECO:0000256" key="6">
    <source>
        <dbReference type="ARBA" id="ARBA00022741"/>
    </source>
</evidence>
<feature type="active site" description="GMP-histidine intermediate" evidence="12">
    <location>
        <position position="962"/>
    </location>
</feature>
<dbReference type="InterPro" id="IPR052915">
    <property type="entry name" value="RtcB-like"/>
</dbReference>
<dbReference type="GO" id="GO:0016020">
    <property type="term" value="C:membrane"/>
    <property type="evidence" value="ECO:0007669"/>
    <property type="project" value="UniProtKB-SubCell"/>
</dbReference>
<evidence type="ECO:0000313" key="17">
    <source>
        <dbReference type="EMBL" id="KAK9845266.1"/>
    </source>
</evidence>
<comment type="caution">
    <text evidence="17">The sequence shown here is derived from an EMBL/GenBank/DDBJ whole genome shotgun (WGS) entry which is preliminary data.</text>
</comment>
<dbReference type="SUPFAM" id="SSF103365">
    <property type="entry name" value="Hypothetical protein PH1602"/>
    <property type="match status" value="1"/>
</dbReference>
<protein>
    <recommendedName>
        <fullName evidence="2">3'-phosphate/5'-hydroxy nucleic acid ligase</fullName>
        <ecNumber evidence="2">6.5.1.8</ecNumber>
    </recommendedName>
</protein>
<gene>
    <name evidence="17" type="ORF">WJX81_001622</name>
</gene>
<feature type="transmembrane region" description="Helical" evidence="16">
    <location>
        <begin position="446"/>
        <end position="465"/>
    </location>
</feature>
<evidence type="ECO:0000256" key="5">
    <source>
        <dbReference type="ARBA" id="ARBA00022723"/>
    </source>
</evidence>
<evidence type="ECO:0000256" key="14">
    <source>
        <dbReference type="PIRSR" id="PIRSR601233-3"/>
    </source>
</evidence>
<dbReference type="Pfam" id="PF01139">
    <property type="entry name" value="RtcB"/>
    <property type="match status" value="1"/>
</dbReference>
<feature type="binding site" evidence="14">
    <location>
        <position position="789"/>
    </location>
    <ligand>
        <name>Mn(2+)</name>
        <dbReference type="ChEBI" id="CHEBI:29035"/>
        <label>1</label>
    </ligand>
</feature>
<feature type="transmembrane region" description="Helical" evidence="16">
    <location>
        <begin position="527"/>
        <end position="545"/>
    </location>
</feature>
<keyword evidence="4 16" id="KW-0812">Transmembrane</keyword>
<dbReference type="GO" id="GO:0006396">
    <property type="term" value="P:RNA processing"/>
    <property type="evidence" value="ECO:0007669"/>
    <property type="project" value="InterPro"/>
</dbReference>
<feature type="transmembrane region" description="Helical" evidence="16">
    <location>
        <begin position="369"/>
        <end position="386"/>
    </location>
</feature>
<feature type="transmembrane region" description="Helical" evidence="16">
    <location>
        <begin position="261"/>
        <end position="287"/>
    </location>
</feature>
<feature type="transmembrane region" description="Helical" evidence="16">
    <location>
        <begin position="407"/>
        <end position="426"/>
    </location>
</feature>
<feature type="binding site" evidence="14">
    <location>
        <position position="806"/>
    </location>
    <ligand>
        <name>Mn(2+)</name>
        <dbReference type="ChEBI" id="CHEBI:29035"/>
        <label>2</label>
    </ligand>
</feature>
<evidence type="ECO:0000256" key="9">
    <source>
        <dbReference type="ARBA" id="ARBA00023136"/>
    </source>
</evidence>
<feature type="transmembrane region" description="Helical" evidence="16">
    <location>
        <begin position="566"/>
        <end position="589"/>
    </location>
</feature>
<evidence type="ECO:0000256" key="12">
    <source>
        <dbReference type="PIRSR" id="PIRSR601233-1"/>
    </source>
</evidence>
<proteinExistence type="predicted"/>
<evidence type="ECO:0000313" key="18">
    <source>
        <dbReference type="Proteomes" id="UP001445335"/>
    </source>
</evidence>
<dbReference type="EMBL" id="JALJOU010000003">
    <property type="protein sequence ID" value="KAK9845266.1"/>
    <property type="molecule type" value="Genomic_DNA"/>
</dbReference>
<keyword evidence="9 16" id="KW-0472">Membrane</keyword>
<feature type="transmembrane region" description="Helical" evidence="16">
    <location>
        <begin position="343"/>
        <end position="363"/>
    </location>
</feature>
<evidence type="ECO:0000256" key="4">
    <source>
        <dbReference type="ARBA" id="ARBA00022692"/>
    </source>
</evidence>
<sequence>MKKDKAIVLCGLALAAAGLQVYRHRHGLLRAVRGVLRDGPERTAPCNGEASALELAGNCRAADRLLYELLQAWSLEQLHGCGLVGQAQSAVAERGDDGPPKVLCTRPRPSSAPAFIVTARAGGPVGAVIVCQGAQAPLARPAESLPAAPKPCSAAPTSAPVEEQSLPSAPEPCSAPAYEPAAPCDETCTVRASVGATASTCAAAHTDPGESFPGLECAGSYVGLPAPAKKAKRALGLGHTPVHVKAQRSVLDTLQCHGLRFMVLVLLLCSTLTFILGSGLTLAAAVAREFVRGAGVLLIVLGQLGAAAGAALRIEAAACHWSRQQHEPTGRVWRGIWALPRAFALQLALVAVALLAPMATVLWADPGTLAAFTAVALTVIVSLKLYSFAHSCESLRAEARRKAAAGVAVRAGTRAPTAPSFAWYLLVPTLCYQPKYPCVPRSAARALGLAAQLALFALTGLALVTSKIYPSLVATVAAWRAADYACALRAYLVLVGWNLAGWLLMAFGLFEVHLGLVAELTGFGDRVFYDAWWGSGSVGTFWVRWNKPVTHWMRRHVYEPARRAGLGSQAAALVVFAVSAALHELAVAVPLRRVTYPYAAAGMLLQVPLAALCRLLHTEKMAEQIPALPEVVETRGVPVLLYTPRSEIEPDALRQLVTVAESPLPAGDSYVAAMPDVHLGRGVTIGTVFASEKFVCPNAVGVDIGCGMCAVPLKDLHKDDLSLEQLQTLQKLIKKRIPTGFNEHKKALPEAAQTLADISARSPPSSRLAAEAAAPKAARQLGTLGGGNHFLELLYDEEATVWIMLHSGSRNIGNQTAQYHDKVARTWLKERGVEVPGGLNYLEIDSQAGKEYLQDMAWCQEYAMQNRLFMRRLMEGAVAEVTGAQPDHSRAVNIHHNFCQCERCSYTDPRTGEAVERELWVTRKGATPAMEGQLGLIPGSMGTGSFVVRGRGNPKSWNSCSHGAGRKMSRTRAKAEIKPEDFRLAMEGIVCDTDKRVIDEAPAAYKDLTQVMAYQADLVDVVHRLHPLLNVKGF</sequence>
<feature type="binding site" evidence="13">
    <location>
        <begin position="896"/>
        <end position="897"/>
    </location>
    <ligand>
        <name>GMP</name>
        <dbReference type="ChEBI" id="CHEBI:58115"/>
    </ligand>
</feature>
<evidence type="ECO:0000256" key="3">
    <source>
        <dbReference type="ARBA" id="ARBA00022598"/>
    </source>
</evidence>
<evidence type="ECO:0000256" key="16">
    <source>
        <dbReference type="SAM" id="Phobius"/>
    </source>
</evidence>
<evidence type="ECO:0000256" key="11">
    <source>
        <dbReference type="ARBA" id="ARBA00047746"/>
    </source>
</evidence>
<feature type="region of interest" description="Disordered" evidence="15">
    <location>
        <begin position="142"/>
        <end position="173"/>
    </location>
</feature>
<feature type="binding site" evidence="13">
    <location>
        <position position="1032"/>
    </location>
    <ligand>
        <name>GMP</name>
        <dbReference type="ChEBI" id="CHEBI:58115"/>
    </ligand>
</feature>
<dbReference type="Gene3D" id="3.90.1860.10">
    <property type="entry name" value="tRNA-splicing ligase RtcB"/>
    <property type="match status" value="1"/>
</dbReference>
<dbReference type="GO" id="GO:0003909">
    <property type="term" value="F:DNA ligase activity"/>
    <property type="evidence" value="ECO:0007669"/>
    <property type="project" value="TreeGrafter"/>
</dbReference>
<feature type="binding site" evidence="13">
    <location>
        <begin position="788"/>
        <end position="792"/>
    </location>
    <ligand>
        <name>GMP</name>
        <dbReference type="ChEBI" id="CHEBI:58115"/>
    </ligand>
</feature>
<evidence type="ECO:0000256" key="1">
    <source>
        <dbReference type="ARBA" id="ARBA00004141"/>
    </source>
</evidence>
<dbReference type="GO" id="GO:0030145">
    <property type="term" value="F:manganese ion binding"/>
    <property type="evidence" value="ECO:0007669"/>
    <property type="project" value="TreeGrafter"/>
</dbReference>
<name>A0AAW1SGB9_9CHLO</name>
<dbReference type="AlphaFoldDB" id="A0AAW1SGB9"/>
<dbReference type="PANTHER" id="PTHR43749">
    <property type="entry name" value="RNA-SPLICING LIGASE RTCB"/>
    <property type="match status" value="1"/>
</dbReference>
<keyword evidence="5 14" id="KW-0479">Metal-binding</keyword>
<dbReference type="InterPro" id="IPR004299">
    <property type="entry name" value="MBOAT_fam"/>
</dbReference>
<dbReference type="GO" id="GO:0042245">
    <property type="term" value="P:RNA repair"/>
    <property type="evidence" value="ECO:0007669"/>
    <property type="project" value="TreeGrafter"/>
</dbReference>
<dbReference type="GO" id="GO:0019432">
    <property type="term" value="P:triglyceride biosynthetic process"/>
    <property type="evidence" value="ECO:0007669"/>
    <property type="project" value="UniProtKB-ARBA"/>
</dbReference>
<keyword evidence="3" id="KW-0436">Ligase</keyword>
<evidence type="ECO:0000256" key="15">
    <source>
        <dbReference type="SAM" id="MobiDB-lite"/>
    </source>
</evidence>
<accession>A0AAW1SGB9</accession>
<evidence type="ECO:0000256" key="13">
    <source>
        <dbReference type="PIRSR" id="PIRSR601233-2"/>
    </source>
</evidence>
<comment type="cofactor">
    <cofactor evidence="14">
        <name>Mn(2+)</name>
        <dbReference type="ChEBI" id="CHEBI:29035"/>
    </cofactor>
    <text evidence="14">Binds 2 manganese ions per subunit.</text>
</comment>
<evidence type="ECO:0000256" key="2">
    <source>
        <dbReference type="ARBA" id="ARBA00012726"/>
    </source>
</evidence>
<evidence type="ECO:0000256" key="7">
    <source>
        <dbReference type="ARBA" id="ARBA00022989"/>
    </source>
</evidence>
<dbReference type="InterPro" id="IPR001233">
    <property type="entry name" value="RtcB"/>
</dbReference>
<evidence type="ECO:0000256" key="10">
    <source>
        <dbReference type="ARBA" id="ARBA00023211"/>
    </source>
</evidence>
<feature type="binding site" evidence="14">
    <location>
        <position position="703"/>
    </location>
    <ligand>
        <name>Mn(2+)</name>
        <dbReference type="ChEBI" id="CHEBI:29035"/>
        <label>1</label>
    </ligand>
</feature>
<keyword evidence="10 14" id="KW-0464">Manganese</keyword>
<dbReference type="GO" id="GO:0170057">
    <property type="term" value="F:RNA ligase (GTP) activity"/>
    <property type="evidence" value="ECO:0007669"/>
    <property type="project" value="UniProtKB-EC"/>
</dbReference>
<keyword evidence="6 13" id="KW-0547">Nucleotide-binding</keyword>
<organism evidence="17 18">
    <name type="scientific">Elliptochloris bilobata</name>
    <dbReference type="NCBI Taxonomy" id="381761"/>
    <lineage>
        <taxon>Eukaryota</taxon>
        <taxon>Viridiplantae</taxon>
        <taxon>Chlorophyta</taxon>
        <taxon>core chlorophytes</taxon>
        <taxon>Trebouxiophyceae</taxon>
        <taxon>Trebouxiophyceae incertae sedis</taxon>
        <taxon>Elliptochloris clade</taxon>
        <taxon>Elliptochloris</taxon>
    </lineage>
</organism>
<feature type="binding site" evidence="13">
    <location>
        <position position="945"/>
    </location>
    <ligand>
        <name>GMP</name>
        <dbReference type="ChEBI" id="CHEBI:58115"/>
    </ligand>
</feature>
<dbReference type="GO" id="GO:0006281">
    <property type="term" value="P:DNA repair"/>
    <property type="evidence" value="ECO:0007669"/>
    <property type="project" value="TreeGrafter"/>
</dbReference>
<dbReference type="EC" id="6.5.1.8" evidence="2"/>
<evidence type="ECO:0000256" key="8">
    <source>
        <dbReference type="ARBA" id="ARBA00023134"/>
    </source>
</evidence>
<feature type="transmembrane region" description="Helical" evidence="16">
    <location>
        <begin position="486"/>
        <end position="507"/>
    </location>
</feature>
<dbReference type="PANTHER" id="PTHR43749:SF2">
    <property type="entry name" value="RNA-SPLICING LIGASE RTCB"/>
    <property type="match status" value="1"/>
</dbReference>
<dbReference type="Pfam" id="PF03062">
    <property type="entry name" value="MBOAT"/>
    <property type="match status" value="1"/>
</dbReference>
<comment type="catalytic activity">
    <reaction evidence="11">
        <text>a 3'-end 3'-phospho-ribonucleotide-RNA + a 5'-end dephospho-ribonucleoside-RNA + GTP = a ribonucleotidyl-ribonucleotide-RNA + GMP + diphosphate</text>
        <dbReference type="Rhea" id="RHEA:68076"/>
        <dbReference type="Rhea" id="RHEA-COMP:10463"/>
        <dbReference type="Rhea" id="RHEA-COMP:13936"/>
        <dbReference type="Rhea" id="RHEA-COMP:17355"/>
        <dbReference type="ChEBI" id="CHEBI:33019"/>
        <dbReference type="ChEBI" id="CHEBI:37565"/>
        <dbReference type="ChEBI" id="CHEBI:58115"/>
        <dbReference type="ChEBI" id="CHEBI:83062"/>
        <dbReference type="ChEBI" id="CHEBI:138284"/>
        <dbReference type="ChEBI" id="CHEBI:173118"/>
        <dbReference type="EC" id="6.5.1.8"/>
    </reaction>
</comment>